<name>A0ABD6CF89_9EURY</name>
<dbReference type="AlphaFoldDB" id="A0ABD6CF89"/>
<evidence type="ECO:0000259" key="2">
    <source>
        <dbReference type="Pfam" id="PF24008"/>
    </source>
</evidence>
<keyword evidence="1" id="KW-0812">Transmembrane</keyword>
<sequence length="95" mass="10316">MLLDPLSMLEEEEDPEFSAEFQETIERADSGTLWAFIAAVLLAQAGLFAVSLGAMLIWFRNQWTLGGGLVGGGAVALALTVGIYWWHRTRSTGVS</sequence>
<keyword evidence="1" id="KW-0472">Membrane</keyword>
<feature type="domain" description="DUF7322" evidence="2">
    <location>
        <begin position="28"/>
        <end position="85"/>
    </location>
</feature>
<keyword evidence="4" id="KW-1185">Reference proteome</keyword>
<gene>
    <name evidence="3" type="ORF">ACFR9U_18205</name>
</gene>
<organism evidence="3 4">
    <name type="scientific">Halorientalis brevis</name>
    <dbReference type="NCBI Taxonomy" id="1126241"/>
    <lineage>
        <taxon>Archaea</taxon>
        <taxon>Methanobacteriati</taxon>
        <taxon>Methanobacteriota</taxon>
        <taxon>Stenosarchaea group</taxon>
        <taxon>Halobacteria</taxon>
        <taxon>Halobacteriales</taxon>
        <taxon>Haloarculaceae</taxon>
        <taxon>Halorientalis</taxon>
    </lineage>
</organism>
<comment type="caution">
    <text evidence="3">The sequence shown here is derived from an EMBL/GenBank/DDBJ whole genome shotgun (WGS) entry which is preliminary data.</text>
</comment>
<feature type="transmembrane region" description="Helical" evidence="1">
    <location>
        <begin position="33"/>
        <end position="58"/>
    </location>
</feature>
<dbReference type="RefSeq" id="WP_247378568.1">
    <property type="nucleotide sequence ID" value="NZ_JALLGV010000005.1"/>
</dbReference>
<dbReference type="EMBL" id="JBHUDJ010000014">
    <property type="protein sequence ID" value="MFD1588915.1"/>
    <property type="molecule type" value="Genomic_DNA"/>
</dbReference>
<proteinExistence type="predicted"/>
<reference evidence="3 4" key="1">
    <citation type="journal article" date="2019" name="Int. J. Syst. Evol. Microbiol.">
        <title>The Global Catalogue of Microorganisms (GCM) 10K type strain sequencing project: providing services to taxonomists for standard genome sequencing and annotation.</title>
        <authorList>
            <consortium name="The Broad Institute Genomics Platform"/>
            <consortium name="The Broad Institute Genome Sequencing Center for Infectious Disease"/>
            <person name="Wu L."/>
            <person name="Ma J."/>
        </authorList>
    </citation>
    <scope>NUCLEOTIDE SEQUENCE [LARGE SCALE GENOMIC DNA]</scope>
    <source>
        <strain evidence="3 4">CGMCC 1.12125</strain>
    </source>
</reference>
<keyword evidence="1" id="KW-1133">Transmembrane helix</keyword>
<dbReference type="Proteomes" id="UP001597119">
    <property type="component" value="Unassembled WGS sequence"/>
</dbReference>
<feature type="transmembrane region" description="Helical" evidence="1">
    <location>
        <begin position="65"/>
        <end position="86"/>
    </location>
</feature>
<evidence type="ECO:0000313" key="4">
    <source>
        <dbReference type="Proteomes" id="UP001597119"/>
    </source>
</evidence>
<protein>
    <recommendedName>
        <fullName evidence="2">DUF7322 domain-containing protein</fullName>
    </recommendedName>
</protein>
<dbReference type="Pfam" id="PF24008">
    <property type="entry name" value="DUF7322"/>
    <property type="match status" value="1"/>
</dbReference>
<accession>A0ABD6CF89</accession>
<evidence type="ECO:0000313" key="3">
    <source>
        <dbReference type="EMBL" id="MFD1588915.1"/>
    </source>
</evidence>
<dbReference type="InterPro" id="IPR055746">
    <property type="entry name" value="DUF7322"/>
</dbReference>
<evidence type="ECO:0000256" key="1">
    <source>
        <dbReference type="SAM" id="Phobius"/>
    </source>
</evidence>